<sequence>MTAVLALANAAAGSADDDAVESALDALRARADTEVVVPDGSEEMDRALRAAAGRQVVVLGGDGSVHGCVAALFGAGLLDSVGPLGIVPLGTGNDLAGGLGLPEDPQEAARVAIEGTVRPMDVLVDDEGDDGGIVVNVVHAGVGAEAAASASAVKGALGVAGYLVGAAAAGMSTTGWRLRVVADGEVVHDGAEPVLMVGVALGTTIGGGTPVAPMSSPGSGLAEVIVSTATGPVERAAFAADMRQGRHLDRDDVWSTHAAEITVESTDGEPFRLNTDGDVTDPVLRRTWRVHPGAWSCRVPEE</sequence>
<evidence type="ECO:0000259" key="9">
    <source>
        <dbReference type="PROSITE" id="PS50146"/>
    </source>
</evidence>
<dbReference type="Pfam" id="PF00781">
    <property type="entry name" value="DAGK_cat"/>
    <property type="match status" value="1"/>
</dbReference>
<evidence type="ECO:0000256" key="8">
    <source>
        <dbReference type="ARBA" id="ARBA00023264"/>
    </source>
</evidence>
<dbReference type="EMBL" id="BAABGN010000010">
    <property type="protein sequence ID" value="GAA4425468.1"/>
    <property type="molecule type" value="Genomic_DNA"/>
</dbReference>
<protein>
    <submittedName>
        <fullName evidence="10">Diacylglycerol kinase</fullName>
    </submittedName>
</protein>
<proteinExistence type="inferred from homology"/>
<keyword evidence="5 10" id="KW-0418">Kinase</keyword>
<keyword evidence="3" id="KW-0808">Transferase</keyword>
<dbReference type="InterPro" id="IPR017438">
    <property type="entry name" value="ATP-NAD_kinase_N"/>
</dbReference>
<evidence type="ECO:0000256" key="6">
    <source>
        <dbReference type="ARBA" id="ARBA00022840"/>
    </source>
</evidence>
<dbReference type="InterPro" id="IPR045540">
    <property type="entry name" value="YegS/DAGK_C"/>
</dbReference>
<dbReference type="InterPro" id="IPR016064">
    <property type="entry name" value="NAD/diacylglycerol_kinase_sf"/>
</dbReference>
<dbReference type="Gene3D" id="3.40.50.10330">
    <property type="entry name" value="Probable inorganic polyphosphate/atp-NAD kinase, domain 1"/>
    <property type="match status" value="1"/>
</dbReference>
<dbReference type="Proteomes" id="UP001500622">
    <property type="component" value="Unassembled WGS sequence"/>
</dbReference>
<evidence type="ECO:0000256" key="4">
    <source>
        <dbReference type="ARBA" id="ARBA00022741"/>
    </source>
</evidence>
<keyword evidence="7" id="KW-0443">Lipid metabolism</keyword>
<keyword evidence="11" id="KW-1185">Reference proteome</keyword>
<dbReference type="Pfam" id="PF19279">
    <property type="entry name" value="YegS_C"/>
    <property type="match status" value="1"/>
</dbReference>
<keyword evidence="8" id="KW-1208">Phospholipid metabolism</keyword>
<feature type="domain" description="DAGKc" evidence="9">
    <location>
        <begin position="1"/>
        <end position="128"/>
    </location>
</feature>
<name>A0ABP8LAW4_9MICO</name>
<dbReference type="SMART" id="SM00046">
    <property type="entry name" value="DAGKc"/>
    <property type="match status" value="1"/>
</dbReference>
<dbReference type="PROSITE" id="PS50146">
    <property type="entry name" value="DAGK"/>
    <property type="match status" value="1"/>
</dbReference>
<dbReference type="InterPro" id="IPR050187">
    <property type="entry name" value="Lipid_Phosphate_FormReg"/>
</dbReference>
<dbReference type="Gene3D" id="2.60.200.40">
    <property type="match status" value="1"/>
</dbReference>
<comment type="caution">
    <text evidence="10">The sequence shown here is derived from an EMBL/GenBank/DDBJ whole genome shotgun (WGS) entry which is preliminary data.</text>
</comment>
<dbReference type="PANTHER" id="PTHR12358:SF54">
    <property type="entry name" value="SPHINGOSINE KINASE RELATED PROTEIN"/>
    <property type="match status" value="1"/>
</dbReference>
<comment type="cofactor">
    <cofactor evidence="1">
        <name>Mg(2+)</name>
        <dbReference type="ChEBI" id="CHEBI:18420"/>
    </cofactor>
</comment>
<keyword evidence="4" id="KW-0547">Nucleotide-binding</keyword>
<evidence type="ECO:0000313" key="10">
    <source>
        <dbReference type="EMBL" id="GAA4425468.1"/>
    </source>
</evidence>
<accession>A0ABP8LAW4</accession>
<dbReference type="GO" id="GO:0016301">
    <property type="term" value="F:kinase activity"/>
    <property type="evidence" value="ECO:0007669"/>
    <property type="project" value="UniProtKB-KW"/>
</dbReference>
<evidence type="ECO:0000313" key="11">
    <source>
        <dbReference type="Proteomes" id="UP001500622"/>
    </source>
</evidence>
<keyword evidence="7" id="KW-0594">Phospholipid biosynthesis</keyword>
<evidence type="ECO:0000256" key="1">
    <source>
        <dbReference type="ARBA" id="ARBA00001946"/>
    </source>
</evidence>
<dbReference type="InterPro" id="IPR001206">
    <property type="entry name" value="Diacylglycerol_kinase_cat_dom"/>
</dbReference>
<dbReference type="SUPFAM" id="SSF111331">
    <property type="entry name" value="NAD kinase/diacylglycerol kinase-like"/>
    <property type="match status" value="1"/>
</dbReference>
<dbReference type="RefSeq" id="WP_345216419.1">
    <property type="nucleotide sequence ID" value="NZ_BAABGN010000010.1"/>
</dbReference>
<evidence type="ECO:0000256" key="2">
    <source>
        <dbReference type="ARBA" id="ARBA00005983"/>
    </source>
</evidence>
<reference evidence="11" key="1">
    <citation type="journal article" date="2019" name="Int. J. Syst. Evol. Microbiol.">
        <title>The Global Catalogue of Microorganisms (GCM) 10K type strain sequencing project: providing services to taxonomists for standard genome sequencing and annotation.</title>
        <authorList>
            <consortium name="The Broad Institute Genomics Platform"/>
            <consortium name="The Broad Institute Genome Sequencing Center for Infectious Disease"/>
            <person name="Wu L."/>
            <person name="Ma J."/>
        </authorList>
    </citation>
    <scope>NUCLEOTIDE SEQUENCE [LARGE SCALE GENOMIC DNA]</scope>
    <source>
        <strain evidence="11">JCM 17810</strain>
    </source>
</reference>
<comment type="similarity">
    <text evidence="2">Belongs to the diacylglycerol/lipid kinase family.</text>
</comment>
<evidence type="ECO:0000256" key="3">
    <source>
        <dbReference type="ARBA" id="ARBA00022679"/>
    </source>
</evidence>
<dbReference type="PANTHER" id="PTHR12358">
    <property type="entry name" value="SPHINGOSINE KINASE"/>
    <property type="match status" value="1"/>
</dbReference>
<keyword evidence="6" id="KW-0067">ATP-binding</keyword>
<evidence type="ECO:0000256" key="7">
    <source>
        <dbReference type="ARBA" id="ARBA00023209"/>
    </source>
</evidence>
<organism evidence="10 11">
    <name type="scientific">Georgenia halophila</name>
    <dbReference type="NCBI Taxonomy" id="620889"/>
    <lineage>
        <taxon>Bacteria</taxon>
        <taxon>Bacillati</taxon>
        <taxon>Actinomycetota</taxon>
        <taxon>Actinomycetes</taxon>
        <taxon>Micrococcales</taxon>
        <taxon>Bogoriellaceae</taxon>
        <taxon>Georgenia</taxon>
    </lineage>
</organism>
<evidence type="ECO:0000256" key="5">
    <source>
        <dbReference type="ARBA" id="ARBA00022777"/>
    </source>
</evidence>
<keyword evidence="7" id="KW-0444">Lipid biosynthesis</keyword>
<gene>
    <name evidence="10" type="ORF">GCM10023169_23120</name>
</gene>